<organism evidence="2">
    <name type="scientific">Rhizobium rhizogenes</name>
    <name type="common">Agrobacterium rhizogenes</name>
    <dbReference type="NCBI Taxonomy" id="359"/>
    <lineage>
        <taxon>Bacteria</taxon>
        <taxon>Pseudomonadati</taxon>
        <taxon>Pseudomonadota</taxon>
        <taxon>Alphaproteobacteria</taxon>
        <taxon>Hyphomicrobiales</taxon>
        <taxon>Rhizobiaceae</taxon>
        <taxon>Rhizobium/Agrobacterium group</taxon>
        <taxon>Rhizobium</taxon>
    </lineage>
</organism>
<geneLocation type="plasmid" evidence="2">
    <name>pC6.5c</name>
</geneLocation>
<feature type="region of interest" description="Disordered" evidence="1">
    <location>
        <begin position="1"/>
        <end position="24"/>
    </location>
</feature>
<dbReference type="AlphaFoldDB" id="A0A7S5DS87"/>
<sequence>MTGASSRAGSMLRNSGFLRQGTPGALYHAHDDHKLCTV</sequence>
<protein>
    <submittedName>
        <fullName evidence="2">Uncharacterized protein</fullName>
    </submittedName>
</protein>
<name>A0A7S5DS87_RHIRH</name>
<reference evidence="2" key="1">
    <citation type="submission" date="2018-12" db="EMBL/GenBank/DDBJ databases">
        <title>Three Rhizobium rhizogenes strains isolated from the same crown gall tumor carry diverse plasmids.</title>
        <authorList>
            <person name="Pulawska J."/>
            <person name="Kuzmanovic N."/>
        </authorList>
    </citation>
    <scope>NUCLEOTIDE SEQUENCE</scope>
    <source>
        <strain evidence="2">C6.5</strain>
        <plasmid evidence="2">pC6.5c</plasmid>
    </source>
</reference>
<evidence type="ECO:0000313" key="2">
    <source>
        <dbReference type="EMBL" id="QCL10390.1"/>
    </source>
</evidence>
<proteinExistence type="predicted"/>
<evidence type="ECO:0000256" key="1">
    <source>
        <dbReference type="SAM" id="MobiDB-lite"/>
    </source>
</evidence>
<gene>
    <name evidence="2" type="ORF">pC6.5c_496</name>
</gene>
<accession>A0A7S5DS87</accession>
<dbReference type="EMBL" id="MK318988">
    <property type="protein sequence ID" value="QCL10390.1"/>
    <property type="molecule type" value="Genomic_DNA"/>
</dbReference>
<keyword evidence="2" id="KW-0614">Plasmid</keyword>